<dbReference type="GO" id="GO:0020037">
    <property type="term" value="F:heme binding"/>
    <property type="evidence" value="ECO:0007669"/>
    <property type="project" value="InterPro"/>
</dbReference>
<dbReference type="FunFam" id="3.30.70.270:FF:000001">
    <property type="entry name" value="Diguanylate cyclase domain protein"/>
    <property type="match status" value="1"/>
</dbReference>
<accession>A0AAQ1GAI9</accession>
<evidence type="ECO:0000256" key="1">
    <source>
        <dbReference type="ARBA" id="ARBA00001946"/>
    </source>
</evidence>
<dbReference type="InterPro" id="IPR039379">
    <property type="entry name" value="Protoglobin_sensor_dom"/>
</dbReference>
<dbReference type="GO" id="GO:0003824">
    <property type="term" value="F:catalytic activity"/>
    <property type="evidence" value="ECO:0007669"/>
    <property type="project" value="UniProtKB-ARBA"/>
</dbReference>
<dbReference type="InterPro" id="IPR012292">
    <property type="entry name" value="Globin/Proto"/>
</dbReference>
<dbReference type="SUPFAM" id="SSF46458">
    <property type="entry name" value="Globin-like"/>
    <property type="match status" value="1"/>
</dbReference>
<feature type="domain" description="PAC" evidence="6">
    <location>
        <begin position="263"/>
        <end position="314"/>
    </location>
</feature>
<dbReference type="InterPro" id="IPR009050">
    <property type="entry name" value="Globin-like_sf"/>
</dbReference>
<dbReference type="NCBIfam" id="TIGR00254">
    <property type="entry name" value="GGDEF"/>
    <property type="match status" value="1"/>
</dbReference>
<name>A0AAQ1GAI9_9GAMM</name>
<evidence type="ECO:0000313" key="9">
    <source>
        <dbReference type="EMBL" id="SEG68564.1"/>
    </source>
</evidence>
<dbReference type="SMART" id="SM00086">
    <property type="entry name" value="PAC"/>
    <property type="match status" value="1"/>
</dbReference>
<dbReference type="GO" id="GO:0005886">
    <property type="term" value="C:plasma membrane"/>
    <property type="evidence" value="ECO:0007669"/>
    <property type="project" value="UniProtKB-SubCell"/>
</dbReference>
<comment type="subcellular location">
    <subcellularLocation>
        <location evidence="2">Cell inner membrane</location>
    </subcellularLocation>
</comment>
<dbReference type="InterPro" id="IPR029787">
    <property type="entry name" value="Nucleotide_cyclase"/>
</dbReference>
<dbReference type="Gene3D" id="3.20.20.450">
    <property type="entry name" value="EAL domain"/>
    <property type="match status" value="1"/>
</dbReference>
<comment type="cofactor">
    <cofactor evidence="1">
        <name>Mg(2+)</name>
        <dbReference type="ChEBI" id="CHEBI:18420"/>
    </cofactor>
</comment>
<dbReference type="InterPro" id="IPR000160">
    <property type="entry name" value="GGDEF_dom"/>
</dbReference>
<dbReference type="SUPFAM" id="SSF55785">
    <property type="entry name" value="PYP-like sensor domain (PAS domain)"/>
    <property type="match status" value="1"/>
</dbReference>
<evidence type="ECO:0000313" key="10">
    <source>
        <dbReference type="Proteomes" id="UP000243518"/>
    </source>
</evidence>
<dbReference type="SMART" id="SM00091">
    <property type="entry name" value="PAS"/>
    <property type="match status" value="1"/>
</dbReference>
<dbReference type="Pfam" id="PF11563">
    <property type="entry name" value="Protoglobin"/>
    <property type="match status" value="1"/>
</dbReference>
<dbReference type="PROSITE" id="PS50113">
    <property type="entry name" value="PAC"/>
    <property type="match status" value="1"/>
</dbReference>
<dbReference type="CDD" id="cd00130">
    <property type="entry name" value="PAS"/>
    <property type="match status" value="1"/>
</dbReference>
<evidence type="ECO:0000256" key="4">
    <source>
        <dbReference type="ARBA" id="ARBA00029839"/>
    </source>
</evidence>
<dbReference type="InterPro" id="IPR000700">
    <property type="entry name" value="PAS-assoc_C"/>
</dbReference>
<gene>
    <name evidence="9" type="ORF">SAMN05216586_11579</name>
</gene>
<dbReference type="Pfam" id="PF00990">
    <property type="entry name" value="GGDEF"/>
    <property type="match status" value="1"/>
</dbReference>
<feature type="domain" description="GGDEF" evidence="8">
    <location>
        <begin position="347"/>
        <end position="479"/>
    </location>
</feature>
<dbReference type="CDD" id="cd01068">
    <property type="entry name" value="globin_sensor"/>
    <property type="match status" value="1"/>
</dbReference>
<dbReference type="InterPro" id="IPR001633">
    <property type="entry name" value="EAL_dom"/>
</dbReference>
<dbReference type="InterPro" id="IPR035919">
    <property type="entry name" value="EAL_sf"/>
</dbReference>
<dbReference type="PROSITE" id="PS50883">
    <property type="entry name" value="EAL"/>
    <property type="match status" value="1"/>
</dbReference>
<dbReference type="CDD" id="cd01949">
    <property type="entry name" value="GGDEF"/>
    <property type="match status" value="1"/>
</dbReference>
<dbReference type="Pfam" id="PF08447">
    <property type="entry name" value="PAS_3"/>
    <property type="match status" value="1"/>
</dbReference>
<dbReference type="Pfam" id="PF00563">
    <property type="entry name" value="EAL"/>
    <property type="match status" value="1"/>
</dbReference>
<dbReference type="InterPro" id="IPR035965">
    <property type="entry name" value="PAS-like_dom_sf"/>
</dbReference>
<dbReference type="PROSITE" id="PS50112">
    <property type="entry name" value="PAS"/>
    <property type="match status" value="1"/>
</dbReference>
<dbReference type="Proteomes" id="UP000243518">
    <property type="component" value="Unassembled WGS sequence"/>
</dbReference>
<dbReference type="SUPFAM" id="SSF141868">
    <property type="entry name" value="EAL domain-like"/>
    <property type="match status" value="1"/>
</dbReference>
<dbReference type="SMART" id="SM00052">
    <property type="entry name" value="EAL"/>
    <property type="match status" value="1"/>
</dbReference>
<dbReference type="AlphaFoldDB" id="A0AAQ1GAI9"/>
<dbReference type="InterPro" id="IPR052155">
    <property type="entry name" value="Biofilm_reg_signaling"/>
</dbReference>
<dbReference type="Gene3D" id="3.30.70.270">
    <property type="match status" value="1"/>
</dbReference>
<dbReference type="EMBL" id="FNVE01000015">
    <property type="protein sequence ID" value="SEG68564.1"/>
    <property type="molecule type" value="Genomic_DNA"/>
</dbReference>
<dbReference type="PANTHER" id="PTHR44757:SF2">
    <property type="entry name" value="BIOFILM ARCHITECTURE MAINTENANCE PROTEIN MBAA"/>
    <property type="match status" value="1"/>
</dbReference>
<dbReference type="InterPro" id="IPR000014">
    <property type="entry name" value="PAS"/>
</dbReference>
<dbReference type="InterPro" id="IPR001610">
    <property type="entry name" value="PAC"/>
</dbReference>
<comment type="caution">
    <text evidence="9">The sequence shown here is derived from an EMBL/GenBank/DDBJ whole genome shotgun (WGS) entry which is preliminary data.</text>
</comment>
<dbReference type="PANTHER" id="PTHR44757">
    <property type="entry name" value="DIGUANYLATE CYCLASE DGCP"/>
    <property type="match status" value="1"/>
</dbReference>
<dbReference type="InterPro" id="IPR044398">
    <property type="entry name" value="Globin-sensor_dom"/>
</dbReference>
<dbReference type="SMART" id="SM00267">
    <property type="entry name" value="GGDEF"/>
    <property type="match status" value="1"/>
</dbReference>
<evidence type="ECO:0000259" key="8">
    <source>
        <dbReference type="PROSITE" id="PS50887"/>
    </source>
</evidence>
<feature type="domain" description="EAL" evidence="7">
    <location>
        <begin position="488"/>
        <end position="741"/>
    </location>
</feature>
<dbReference type="PROSITE" id="PS50887">
    <property type="entry name" value="GGDEF"/>
    <property type="match status" value="1"/>
</dbReference>
<keyword evidence="10" id="KW-1185">Reference proteome</keyword>
<dbReference type="CDD" id="cd01948">
    <property type="entry name" value="EAL"/>
    <property type="match status" value="1"/>
</dbReference>
<dbReference type="InterPro" id="IPR043128">
    <property type="entry name" value="Rev_trsase/Diguanyl_cyclase"/>
</dbReference>
<dbReference type="Gene3D" id="3.30.450.20">
    <property type="entry name" value="PAS domain"/>
    <property type="match status" value="1"/>
</dbReference>
<evidence type="ECO:0000259" key="5">
    <source>
        <dbReference type="PROSITE" id="PS50112"/>
    </source>
</evidence>
<feature type="domain" description="PAS" evidence="5">
    <location>
        <begin position="187"/>
        <end position="259"/>
    </location>
</feature>
<evidence type="ECO:0000256" key="2">
    <source>
        <dbReference type="ARBA" id="ARBA00004533"/>
    </source>
</evidence>
<protein>
    <recommendedName>
        <fullName evidence="3">Diguanylate cyclase DosC</fullName>
    </recommendedName>
    <alternativeName>
        <fullName evidence="4">Direct oxygen-sensing cyclase</fullName>
    </alternativeName>
</protein>
<dbReference type="GO" id="GO:0019825">
    <property type="term" value="F:oxygen binding"/>
    <property type="evidence" value="ECO:0007669"/>
    <property type="project" value="InterPro"/>
</dbReference>
<evidence type="ECO:0000256" key="3">
    <source>
        <dbReference type="ARBA" id="ARBA00015125"/>
    </source>
</evidence>
<organism evidence="9 10">
    <name type="scientific">Halopseudomonas aestusnigri</name>
    <dbReference type="NCBI Taxonomy" id="857252"/>
    <lineage>
        <taxon>Bacteria</taxon>
        <taxon>Pseudomonadati</taxon>
        <taxon>Pseudomonadota</taxon>
        <taxon>Gammaproteobacteria</taxon>
        <taxon>Pseudomonadales</taxon>
        <taxon>Pseudomonadaceae</taxon>
        <taxon>Halopseudomonas</taxon>
    </lineage>
</organism>
<dbReference type="InterPro" id="IPR013655">
    <property type="entry name" value="PAS_fold_3"/>
</dbReference>
<dbReference type="NCBIfam" id="TIGR00229">
    <property type="entry name" value="sensory_box"/>
    <property type="match status" value="1"/>
</dbReference>
<dbReference type="Gene3D" id="1.10.490.10">
    <property type="entry name" value="Globins"/>
    <property type="match status" value="1"/>
</dbReference>
<proteinExistence type="predicted"/>
<evidence type="ECO:0000259" key="6">
    <source>
        <dbReference type="PROSITE" id="PS50113"/>
    </source>
</evidence>
<reference evidence="9 10" key="1">
    <citation type="submission" date="2016-10" db="EMBL/GenBank/DDBJ databases">
        <authorList>
            <person name="Varghese N."/>
            <person name="Submissions S."/>
        </authorList>
    </citation>
    <scope>NUCLEOTIDE SEQUENCE [LARGE SCALE GENOMIC DNA]</scope>
    <source>
        <strain evidence="9 10">CECT 8317</strain>
    </source>
</reference>
<evidence type="ECO:0000259" key="7">
    <source>
        <dbReference type="PROSITE" id="PS50883"/>
    </source>
</evidence>
<dbReference type="SUPFAM" id="SSF55073">
    <property type="entry name" value="Nucleotide cyclase"/>
    <property type="match status" value="1"/>
</dbReference>
<sequence length="741" mass="83962">MERCLLTAMDVITVLKPVFDKLGLDASGLQQRLHFLDWSNADGERLRRIASFGEQASHEFVEALYERLKQYPETQEILCGEGLVDRLKHSQRGYYSRLFCGEIDQRYLEERVRIGHIHEQVGVELKWYLGAYRMYLSRMLGSWFDDLSVEQRSRLADFDSLLKIVFFDMSLAADAYIDAEHRALEASEARYAHALRGANDGIWDWDLQQDQLYVSERWASMLGLTQAQVGQRSMHWFERVHPDDQADLQAAIQQHLQGGSPWIRHEYRLRRSDGSYLWVLTRGVVEVDLSGRRRLAGSQTDISERQRFQRELEHAARHDPLTGLINRHQLNIQLQRTASQLSRPGARHAALLFIDLDRFKLINDSLGHAAGDRVLLLVAERLRSCLRPGDQLARFGGDEFVMLLDDLACAEDAETVATRALAALREPLCFGERCLVVSASIGVAPLLPGQGLEDALQAADLALYSAKESGKARFERFDQSMQQRARQRLKLESNVLQALQRDEFTLHYQPIFDLNAPNQPPVAVEVLLRWSHDGESVSPAAFIPVLEESGEIVAVGYWVLEQACRQAQRWQQEGAGPLHCSVNLSGRQLQEADFVQRLREILQVTGYAADSLVLEITESLLIDHDPRVLASLRELADMGVRIALDDFGTGYCSLGYLNRFPLHIIKLDRSFLHETHENTRQFTICRAIIALSRSLGLAVVAEGIEHLSQVDLMLQEGCTLGQGFKLGFPMCADDLRGLLFP</sequence>